<reference evidence="2 4" key="3">
    <citation type="submission" date="2017-11" db="EMBL/GenBank/DDBJ databases">
        <title>De-novo sequencing of pomegranate (Punica granatum L.) genome.</title>
        <authorList>
            <person name="Akparov Z."/>
            <person name="Amiraslanov A."/>
            <person name="Hajiyeva S."/>
            <person name="Abbasov M."/>
            <person name="Kaur K."/>
            <person name="Hamwieh A."/>
            <person name="Solovyev V."/>
            <person name="Salamov A."/>
            <person name="Braich B."/>
            <person name="Kosarev P."/>
            <person name="Mahmoud A."/>
            <person name="Hajiyev E."/>
            <person name="Babayeva S."/>
            <person name="Izzatullayeva V."/>
            <person name="Mammadov A."/>
            <person name="Mammadov A."/>
            <person name="Sharifova S."/>
            <person name="Ojaghi J."/>
            <person name="Eynullazada K."/>
            <person name="Bayramov B."/>
            <person name="Abdulazimova A."/>
            <person name="Shahmuradov I."/>
        </authorList>
    </citation>
    <scope>NUCLEOTIDE SEQUENCE [LARGE SCALE GENOMIC DNA]</scope>
    <source>
        <strain evidence="2">AG2017</strain>
        <strain evidence="4">cv. AG2017</strain>
        <tissue evidence="2">Leaf</tissue>
    </source>
</reference>
<dbReference type="EMBL" id="MTKT01005739">
    <property type="protein sequence ID" value="OWM64998.1"/>
    <property type="molecule type" value="Genomic_DNA"/>
</dbReference>
<dbReference type="STRING" id="22663.A0A218VXQ8"/>
<reference evidence="1" key="2">
    <citation type="submission" date="2017-06" db="EMBL/GenBank/DDBJ databases">
        <title>The pomegranate genome and the genomics of punicalagin biosynthesis.</title>
        <authorList>
            <person name="Xu C."/>
        </authorList>
    </citation>
    <scope>NUCLEOTIDE SEQUENCE [LARGE SCALE GENOMIC DNA]</scope>
    <source>
        <tissue evidence="1">Fresh leaf</tissue>
    </source>
</reference>
<accession>A0A218VXQ8</accession>
<evidence type="ECO:0000313" key="2">
    <source>
        <dbReference type="EMBL" id="PKI49978.1"/>
    </source>
</evidence>
<dbReference type="AlphaFoldDB" id="A0A218VXQ8"/>
<comment type="caution">
    <text evidence="1">The sequence shown here is derived from an EMBL/GenBank/DDBJ whole genome shotgun (WGS) entry which is preliminary data.</text>
</comment>
<reference evidence="3" key="1">
    <citation type="journal article" date="2017" name="Plant J.">
        <title>The pomegranate (Punica granatum L.) genome and the genomics of punicalagin biosynthesis.</title>
        <authorList>
            <person name="Qin G."/>
            <person name="Xu C."/>
            <person name="Ming R."/>
            <person name="Tang H."/>
            <person name="Guyot R."/>
            <person name="Kramer E.M."/>
            <person name="Hu Y."/>
            <person name="Yi X."/>
            <person name="Qi Y."/>
            <person name="Xu X."/>
            <person name="Gao Z."/>
            <person name="Pan H."/>
            <person name="Jian J."/>
            <person name="Tian Y."/>
            <person name="Yue Z."/>
            <person name="Xu Y."/>
        </authorList>
    </citation>
    <scope>NUCLEOTIDE SEQUENCE [LARGE SCALE GENOMIC DNA]</scope>
    <source>
        <strain evidence="3">cv. Dabenzi</strain>
    </source>
</reference>
<proteinExistence type="predicted"/>
<dbReference type="Proteomes" id="UP000233551">
    <property type="component" value="Unassembled WGS sequence"/>
</dbReference>
<sequence length="86" mass="10036">MEGKRVYARPCSERRVVAAKKKPRWWCSGRDGFVNNVRKLQRREINSKRDCAFSMTDARKPPSEAVPWMRCHLYNGVVTTKSHQQG</sequence>
<protein>
    <submittedName>
        <fullName evidence="1">Uncharacterized protein</fullName>
    </submittedName>
</protein>
<gene>
    <name evidence="1" type="ORF">CDL15_Pgr028716</name>
    <name evidence="2" type="ORF">CRG98_029652</name>
</gene>
<dbReference type="Proteomes" id="UP000197138">
    <property type="component" value="Unassembled WGS sequence"/>
</dbReference>
<evidence type="ECO:0000313" key="1">
    <source>
        <dbReference type="EMBL" id="OWM64998.1"/>
    </source>
</evidence>
<organism evidence="1 3">
    <name type="scientific">Punica granatum</name>
    <name type="common">Pomegranate</name>
    <dbReference type="NCBI Taxonomy" id="22663"/>
    <lineage>
        <taxon>Eukaryota</taxon>
        <taxon>Viridiplantae</taxon>
        <taxon>Streptophyta</taxon>
        <taxon>Embryophyta</taxon>
        <taxon>Tracheophyta</taxon>
        <taxon>Spermatophyta</taxon>
        <taxon>Magnoliopsida</taxon>
        <taxon>eudicotyledons</taxon>
        <taxon>Gunneridae</taxon>
        <taxon>Pentapetalae</taxon>
        <taxon>rosids</taxon>
        <taxon>malvids</taxon>
        <taxon>Myrtales</taxon>
        <taxon>Lythraceae</taxon>
        <taxon>Punica</taxon>
    </lineage>
</organism>
<evidence type="ECO:0000313" key="4">
    <source>
        <dbReference type="Proteomes" id="UP000233551"/>
    </source>
</evidence>
<dbReference type="EMBL" id="PGOL01002167">
    <property type="protein sequence ID" value="PKI49978.1"/>
    <property type="molecule type" value="Genomic_DNA"/>
</dbReference>
<name>A0A218VXQ8_PUNGR</name>
<keyword evidence="4" id="KW-1185">Reference proteome</keyword>
<evidence type="ECO:0000313" key="3">
    <source>
        <dbReference type="Proteomes" id="UP000197138"/>
    </source>
</evidence>